<dbReference type="Pfam" id="PF01261">
    <property type="entry name" value="AP_endonuc_2"/>
    <property type="match status" value="1"/>
</dbReference>
<dbReference type="InterPro" id="IPR013022">
    <property type="entry name" value="Xyl_isomerase-like_TIM-brl"/>
</dbReference>
<dbReference type="GO" id="GO:0016853">
    <property type="term" value="F:isomerase activity"/>
    <property type="evidence" value="ECO:0007669"/>
    <property type="project" value="UniProtKB-KW"/>
</dbReference>
<keyword evidence="2" id="KW-0413">Isomerase</keyword>
<comment type="caution">
    <text evidence="2">The sequence shown here is derived from an EMBL/GenBank/DDBJ whole genome shotgun (WGS) entry which is preliminary data.</text>
</comment>
<dbReference type="PANTHER" id="PTHR12110">
    <property type="entry name" value="HYDROXYPYRUVATE ISOMERASE"/>
    <property type="match status" value="1"/>
</dbReference>
<feature type="non-terminal residue" evidence="2">
    <location>
        <position position="1"/>
    </location>
</feature>
<accession>A0A8T4J7S4</accession>
<dbReference type="InterPro" id="IPR050312">
    <property type="entry name" value="IolE/XylAMocC-like"/>
</dbReference>
<gene>
    <name evidence="2" type="ORF">KDA82_36550</name>
</gene>
<dbReference type="Proteomes" id="UP000675554">
    <property type="component" value="Unassembled WGS sequence"/>
</dbReference>
<evidence type="ECO:0000313" key="2">
    <source>
        <dbReference type="EMBL" id="MBR7678387.1"/>
    </source>
</evidence>
<name>A0A8T4J7S4_9ACTN</name>
<protein>
    <submittedName>
        <fullName evidence="2">Sugar phosphate isomerase/epimerase</fullName>
    </submittedName>
</protein>
<dbReference type="SUPFAM" id="SSF51658">
    <property type="entry name" value="Xylose isomerase-like"/>
    <property type="match status" value="1"/>
</dbReference>
<dbReference type="Gene3D" id="3.20.20.150">
    <property type="entry name" value="Divalent-metal-dependent TIM barrel enzymes"/>
    <property type="match status" value="1"/>
</dbReference>
<proteinExistence type="predicted"/>
<evidence type="ECO:0000259" key="1">
    <source>
        <dbReference type="Pfam" id="PF01261"/>
    </source>
</evidence>
<organism evidence="2 3">
    <name type="scientific">Streptomyces daliensis</name>
    <dbReference type="NCBI Taxonomy" id="299421"/>
    <lineage>
        <taxon>Bacteria</taxon>
        <taxon>Bacillati</taxon>
        <taxon>Actinomycetota</taxon>
        <taxon>Actinomycetes</taxon>
        <taxon>Kitasatosporales</taxon>
        <taxon>Streptomycetaceae</taxon>
        <taxon>Streptomyces</taxon>
    </lineage>
</organism>
<keyword evidence="3" id="KW-1185">Reference proteome</keyword>
<dbReference type="AlphaFoldDB" id="A0A8T4J7S4"/>
<feature type="domain" description="Xylose isomerase-like TIM barrel" evidence="1">
    <location>
        <begin position="3"/>
        <end position="104"/>
    </location>
</feature>
<feature type="non-terminal residue" evidence="2">
    <location>
        <position position="119"/>
    </location>
</feature>
<reference evidence="2" key="1">
    <citation type="submission" date="2021-04" db="EMBL/GenBank/DDBJ databases">
        <title>Sequencing of actinobacteria type strains.</title>
        <authorList>
            <person name="Nguyen G.-S."/>
            <person name="Wentzel A."/>
        </authorList>
    </citation>
    <scope>NUCLEOTIDE SEQUENCE</scope>
    <source>
        <strain evidence="2">DSM 42095</strain>
    </source>
</reference>
<dbReference type="EMBL" id="JAGSMN010001412">
    <property type="protein sequence ID" value="MBR7678387.1"/>
    <property type="molecule type" value="Genomic_DNA"/>
</dbReference>
<sequence length="119" mass="12691">CHDLSRALRLREELAGTPVRLVLDTSHVVAGGGDCVAAARAFGDRLAHVHLRDAVRGDIHRSIGRGEVDFAALIRHLTAVGYEGHYSLELETHDVPEAERPAEAARAGAVVSRLLAEAG</sequence>
<dbReference type="InterPro" id="IPR036237">
    <property type="entry name" value="Xyl_isomerase-like_sf"/>
</dbReference>
<evidence type="ECO:0000313" key="3">
    <source>
        <dbReference type="Proteomes" id="UP000675554"/>
    </source>
</evidence>